<comment type="caution">
    <text evidence="8">The sequence shown here is derived from an EMBL/GenBank/DDBJ whole genome shotgun (WGS) entry which is preliminary data.</text>
</comment>
<dbReference type="CDD" id="cd02869">
    <property type="entry name" value="PseudoU_synth_RluA_like"/>
    <property type="match status" value="1"/>
</dbReference>
<dbReference type="PROSITE" id="PS01129">
    <property type="entry name" value="PSI_RLU"/>
    <property type="match status" value="1"/>
</dbReference>
<dbReference type="PROSITE" id="PS50889">
    <property type="entry name" value="S4"/>
    <property type="match status" value="1"/>
</dbReference>
<protein>
    <recommendedName>
        <fullName evidence="6">Pseudouridine synthase</fullName>
        <ecNumber evidence="6">5.4.99.-</ecNumber>
    </recommendedName>
</protein>
<dbReference type="AlphaFoldDB" id="A0A7J4XJG4"/>
<dbReference type="SMART" id="SM00363">
    <property type="entry name" value="S4"/>
    <property type="match status" value="1"/>
</dbReference>
<dbReference type="InterPro" id="IPR006225">
    <property type="entry name" value="PsdUridine_synth_RluC/D"/>
</dbReference>
<evidence type="ECO:0000313" key="8">
    <source>
        <dbReference type="EMBL" id="KAA3765900.1"/>
    </source>
</evidence>
<dbReference type="InterPro" id="IPR020103">
    <property type="entry name" value="PsdUridine_synth_cat_dom_sf"/>
</dbReference>
<evidence type="ECO:0000256" key="4">
    <source>
        <dbReference type="PIRSR" id="PIRSR606225-1"/>
    </source>
</evidence>
<name>A0A7J4XJG4_9BACE</name>
<dbReference type="FunFam" id="3.30.2350.10:FF:000006">
    <property type="entry name" value="Pseudouridine synthase"/>
    <property type="match status" value="1"/>
</dbReference>
<evidence type="ECO:0000256" key="5">
    <source>
        <dbReference type="PROSITE-ProRule" id="PRU00182"/>
    </source>
</evidence>
<dbReference type="GeneID" id="93115498"/>
<evidence type="ECO:0000259" key="7">
    <source>
        <dbReference type="SMART" id="SM00363"/>
    </source>
</evidence>
<gene>
    <name evidence="8" type="ORF">F3F73_10110</name>
</gene>
<evidence type="ECO:0000313" key="9">
    <source>
        <dbReference type="Proteomes" id="UP000422221"/>
    </source>
</evidence>
<dbReference type="EC" id="5.4.99.-" evidence="6"/>
<feature type="domain" description="RNA-binding S4" evidence="7">
    <location>
        <begin position="42"/>
        <end position="107"/>
    </location>
</feature>
<evidence type="ECO:0000256" key="3">
    <source>
        <dbReference type="ARBA" id="ARBA00023235"/>
    </source>
</evidence>
<dbReference type="InterPro" id="IPR002942">
    <property type="entry name" value="S4_RNA-bd"/>
</dbReference>
<dbReference type="InterPro" id="IPR036986">
    <property type="entry name" value="S4_RNA-bd_sf"/>
</dbReference>
<comment type="catalytic activity">
    <reaction evidence="6">
        <text>a uridine in RNA = a pseudouridine in RNA</text>
        <dbReference type="Rhea" id="RHEA:48348"/>
        <dbReference type="Rhea" id="RHEA-COMP:12068"/>
        <dbReference type="Rhea" id="RHEA-COMP:12069"/>
        <dbReference type="ChEBI" id="CHEBI:65314"/>
        <dbReference type="ChEBI" id="CHEBI:65315"/>
    </reaction>
</comment>
<evidence type="ECO:0000256" key="2">
    <source>
        <dbReference type="ARBA" id="ARBA00022884"/>
    </source>
</evidence>
<accession>A0A7J4XJG4</accession>
<dbReference type="GO" id="GO:0003723">
    <property type="term" value="F:RNA binding"/>
    <property type="evidence" value="ECO:0007669"/>
    <property type="project" value="UniProtKB-KW"/>
</dbReference>
<dbReference type="CDD" id="cd00165">
    <property type="entry name" value="S4"/>
    <property type="match status" value="1"/>
</dbReference>
<feature type="active site" evidence="4">
    <location>
        <position position="167"/>
    </location>
</feature>
<dbReference type="Pfam" id="PF00849">
    <property type="entry name" value="PseudoU_synth_2"/>
    <property type="match status" value="1"/>
</dbReference>
<reference evidence="8 9" key="1">
    <citation type="journal article" date="2019" name="Nat. Med.">
        <title>A library of human gut bacterial isolates paired with longitudinal multiomics data enables mechanistic microbiome research.</title>
        <authorList>
            <person name="Poyet M."/>
            <person name="Groussin M."/>
            <person name="Gibbons S.M."/>
            <person name="Avila-Pacheco J."/>
            <person name="Jiang X."/>
            <person name="Kearney S.M."/>
            <person name="Perrotta A.R."/>
            <person name="Berdy B."/>
            <person name="Zhao S."/>
            <person name="Lieberman T.D."/>
            <person name="Swanson P.K."/>
            <person name="Smith M."/>
            <person name="Roesemann S."/>
            <person name="Alexander J.E."/>
            <person name="Rich S.A."/>
            <person name="Livny J."/>
            <person name="Vlamakis H."/>
            <person name="Clish C."/>
            <person name="Bullock K."/>
            <person name="Deik A."/>
            <person name="Scott J."/>
            <person name="Pierce K.A."/>
            <person name="Xavier R.J."/>
            <person name="Alm E.J."/>
        </authorList>
    </citation>
    <scope>NUCLEOTIDE SEQUENCE [LARGE SCALE GENOMIC DNA]</scope>
    <source>
        <strain evidence="8 9">BIOML-A10</strain>
    </source>
</reference>
<comment type="similarity">
    <text evidence="1 6">Belongs to the pseudouridine synthase RluA family.</text>
</comment>
<dbReference type="SUPFAM" id="SSF55120">
    <property type="entry name" value="Pseudouridine synthase"/>
    <property type="match status" value="1"/>
</dbReference>
<dbReference type="Gene3D" id="3.30.2350.10">
    <property type="entry name" value="Pseudouridine synthase"/>
    <property type="match status" value="1"/>
</dbReference>
<dbReference type="InterPro" id="IPR006145">
    <property type="entry name" value="PsdUridine_synth_RsuA/RluA"/>
</dbReference>
<dbReference type="EMBL" id="VWMK01000008">
    <property type="protein sequence ID" value="KAA3765900.1"/>
    <property type="molecule type" value="Genomic_DNA"/>
</dbReference>
<dbReference type="PANTHER" id="PTHR21600:SF44">
    <property type="entry name" value="RIBOSOMAL LARGE SUBUNIT PSEUDOURIDINE SYNTHASE D"/>
    <property type="match status" value="1"/>
</dbReference>
<dbReference type="InterPro" id="IPR050188">
    <property type="entry name" value="RluA_PseudoU_synthase"/>
</dbReference>
<proteinExistence type="inferred from homology"/>
<dbReference type="NCBIfam" id="TIGR00005">
    <property type="entry name" value="rluA_subfam"/>
    <property type="match status" value="1"/>
</dbReference>
<dbReference type="SUPFAM" id="SSF55174">
    <property type="entry name" value="Alpha-L RNA-binding motif"/>
    <property type="match status" value="1"/>
</dbReference>
<dbReference type="GO" id="GO:0000455">
    <property type="term" value="P:enzyme-directed rRNA pseudouridine synthesis"/>
    <property type="evidence" value="ECO:0007669"/>
    <property type="project" value="UniProtKB-ARBA"/>
</dbReference>
<comment type="function">
    <text evidence="6">Responsible for synthesis of pseudouridine from uracil.</text>
</comment>
<dbReference type="FunFam" id="3.10.290.10:FF:000016">
    <property type="entry name" value="Pseudouridine synthase"/>
    <property type="match status" value="1"/>
</dbReference>
<dbReference type="Pfam" id="PF01479">
    <property type="entry name" value="S4"/>
    <property type="match status" value="1"/>
</dbReference>
<dbReference type="InterPro" id="IPR006224">
    <property type="entry name" value="PsdUridine_synth_RluA-like_CS"/>
</dbReference>
<evidence type="ECO:0000256" key="6">
    <source>
        <dbReference type="RuleBase" id="RU362028"/>
    </source>
</evidence>
<organism evidence="8 9">
    <name type="scientific">Bacteroides salyersiae</name>
    <dbReference type="NCBI Taxonomy" id="291644"/>
    <lineage>
        <taxon>Bacteria</taxon>
        <taxon>Pseudomonadati</taxon>
        <taxon>Bacteroidota</taxon>
        <taxon>Bacteroidia</taxon>
        <taxon>Bacteroidales</taxon>
        <taxon>Bacteroidaceae</taxon>
        <taxon>Bacteroides</taxon>
    </lineage>
</organism>
<keyword evidence="2 5" id="KW-0694">RNA-binding</keyword>
<evidence type="ECO:0000256" key="1">
    <source>
        <dbReference type="ARBA" id="ARBA00010876"/>
    </source>
</evidence>
<sequence>MIEELPDDIENDIDDIEPVGEEADAQLYEHFRVVVDKGQAMMRVDKYLFERIVNASRNRIQKAAEDGLVRANGKPVKSSYKVKPLDVITVMMDRPRYENEIIPEDIPLDIVYEDKYVMVVNKPPGLVVHPGHGNYHGTLVNALAWHMKDNPDYDANDPHVGLVHRIDKDTSGLLVIAKTPDAKTNLGIQFFNKTTKRRYRALVWGNVEQDEGTIVGNIARNPKDRMQMAVMSDPTVGKHAVTHYRVLERLGYVTLVECILETGRTHQIRVHMKHIGHVLFNDERYGGHEILKGTHFSKYKQFVNNCFDTCPRQALHAMTLGFVHPVTGEEMYFTSEMPDDMSRLIEKWRSYISNREIE</sequence>
<keyword evidence="3 6" id="KW-0413">Isomerase</keyword>
<dbReference type="PANTHER" id="PTHR21600">
    <property type="entry name" value="MITOCHONDRIAL RNA PSEUDOURIDINE SYNTHASE"/>
    <property type="match status" value="1"/>
</dbReference>
<dbReference type="GO" id="GO:0120159">
    <property type="term" value="F:rRNA pseudouridine synthase activity"/>
    <property type="evidence" value="ECO:0007669"/>
    <property type="project" value="UniProtKB-ARBA"/>
</dbReference>
<dbReference type="Gene3D" id="3.10.290.10">
    <property type="entry name" value="RNA-binding S4 domain"/>
    <property type="match status" value="1"/>
</dbReference>
<dbReference type="Proteomes" id="UP000422221">
    <property type="component" value="Unassembled WGS sequence"/>
</dbReference>
<dbReference type="RefSeq" id="WP_005926808.1">
    <property type="nucleotide sequence ID" value="NZ_CABKSE010000001.1"/>
</dbReference>